<gene>
    <name evidence="3" type="ORF">KME25_00845</name>
</gene>
<dbReference type="InterPro" id="IPR007497">
    <property type="entry name" value="SIMPL/DUF541"/>
</dbReference>
<feature type="chain" id="PRO_5037624350" evidence="2">
    <location>
        <begin position="28"/>
        <end position="311"/>
    </location>
</feature>
<dbReference type="AlphaFoldDB" id="A0A951PG41"/>
<protein>
    <submittedName>
        <fullName evidence="3">SIMPL domain-containing protein</fullName>
    </submittedName>
</protein>
<accession>A0A951PG41</accession>
<evidence type="ECO:0000313" key="4">
    <source>
        <dbReference type="Proteomes" id="UP000753908"/>
    </source>
</evidence>
<reference evidence="3" key="1">
    <citation type="submission" date="2021-05" db="EMBL/GenBank/DDBJ databases">
        <authorList>
            <person name="Pietrasiak N."/>
            <person name="Ward R."/>
            <person name="Stajich J.E."/>
            <person name="Kurbessoian T."/>
        </authorList>
    </citation>
    <scope>NUCLEOTIDE SEQUENCE</scope>
    <source>
        <strain evidence="3">CPER-KK1</strain>
    </source>
</reference>
<organism evidence="3 4">
    <name type="scientific">Symplocastrum torsivum CPER-KK1</name>
    <dbReference type="NCBI Taxonomy" id="450513"/>
    <lineage>
        <taxon>Bacteria</taxon>
        <taxon>Bacillati</taxon>
        <taxon>Cyanobacteriota</taxon>
        <taxon>Cyanophyceae</taxon>
        <taxon>Oscillatoriophycideae</taxon>
        <taxon>Oscillatoriales</taxon>
        <taxon>Microcoleaceae</taxon>
        <taxon>Symplocastrum</taxon>
    </lineage>
</organism>
<name>A0A951PG41_9CYAN</name>
<evidence type="ECO:0000313" key="3">
    <source>
        <dbReference type="EMBL" id="MBW4542988.1"/>
    </source>
</evidence>
<evidence type="ECO:0000256" key="2">
    <source>
        <dbReference type="SAM" id="SignalP"/>
    </source>
</evidence>
<reference evidence="3" key="2">
    <citation type="journal article" date="2022" name="Microbiol. Resour. Announc.">
        <title>Metagenome Sequencing to Explore Phylogenomics of Terrestrial Cyanobacteria.</title>
        <authorList>
            <person name="Ward R.D."/>
            <person name="Stajich J.E."/>
            <person name="Johansen J.R."/>
            <person name="Huntemann M."/>
            <person name="Clum A."/>
            <person name="Foster B."/>
            <person name="Foster B."/>
            <person name="Roux S."/>
            <person name="Palaniappan K."/>
            <person name="Varghese N."/>
            <person name="Mukherjee S."/>
            <person name="Reddy T.B.K."/>
            <person name="Daum C."/>
            <person name="Copeland A."/>
            <person name="Chen I.A."/>
            <person name="Ivanova N.N."/>
            <person name="Kyrpides N.C."/>
            <person name="Shapiro N."/>
            <person name="Eloe-Fadrosh E.A."/>
            <person name="Pietrasiak N."/>
        </authorList>
    </citation>
    <scope>NUCLEOTIDE SEQUENCE</scope>
    <source>
        <strain evidence="3">CPER-KK1</strain>
    </source>
</reference>
<comment type="caution">
    <text evidence="3">The sequence shown here is derived from an EMBL/GenBank/DDBJ whole genome shotgun (WGS) entry which is preliminary data.</text>
</comment>
<sequence length="311" mass="32649">MNKISVRLLVLATMVAGLGAASNNASAASLATSQDSHSDKVLTTTATEEAVDSPDRDRLIAQLFYPSVSDRQGLMVQGQGRASAPADRARLEFQFTNNFSAFGEVVEGESSSSETPESATPAELEPITQATLKPVVDALVARGIPASAIEVNISPTNSSAFPFPFPFPTSSGTAQILVTLDTPTRERVQEVVTVGGDPKTLGENVTIQTVNVSYTVSDCQPLEKAAYVAAVNDARNRARALSEALGVRIAEIPSVAEAPFAGFLPSAPSSSCNAQGSSLPFPFNGLQQPYDPSVPATVEVKKDIFATYAIR</sequence>
<dbReference type="Gene3D" id="3.30.110.170">
    <property type="entry name" value="Protein of unknown function (DUF541), domain 1"/>
    <property type="match status" value="1"/>
</dbReference>
<feature type="signal peptide" evidence="2">
    <location>
        <begin position="1"/>
        <end position="27"/>
    </location>
</feature>
<keyword evidence="2" id="KW-0732">Signal</keyword>
<dbReference type="EMBL" id="JAHHIF010000001">
    <property type="protein sequence ID" value="MBW4542988.1"/>
    <property type="molecule type" value="Genomic_DNA"/>
</dbReference>
<feature type="region of interest" description="Disordered" evidence="1">
    <location>
        <begin position="31"/>
        <end position="53"/>
    </location>
</feature>
<dbReference type="Proteomes" id="UP000753908">
    <property type="component" value="Unassembled WGS sequence"/>
</dbReference>
<proteinExistence type="predicted"/>
<evidence type="ECO:0000256" key="1">
    <source>
        <dbReference type="SAM" id="MobiDB-lite"/>
    </source>
</evidence>
<dbReference type="Pfam" id="PF04402">
    <property type="entry name" value="SIMPL"/>
    <property type="match status" value="1"/>
</dbReference>